<dbReference type="Gene3D" id="1.20.200.10">
    <property type="entry name" value="Fumarase/aspartase (Central domain)"/>
    <property type="match status" value="1"/>
</dbReference>
<evidence type="ECO:0000256" key="3">
    <source>
        <dbReference type="ARBA" id="ARBA00022755"/>
    </source>
</evidence>
<keyword evidence="3" id="KW-0658">Purine biosynthesis</keyword>
<dbReference type="InterPro" id="IPR024083">
    <property type="entry name" value="Fumarase/histidase_N"/>
</dbReference>
<dbReference type="Pfam" id="PF00206">
    <property type="entry name" value="Lyase_1"/>
    <property type="match status" value="1"/>
</dbReference>
<feature type="non-terminal residue" evidence="6">
    <location>
        <position position="453"/>
    </location>
</feature>
<dbReference type="Gene3D" id="1.10.40.30">
    <property type="entry name" value="Fumarase/aspartase (C-terminal domain)"/>
    <property type="match status" value="1"/>
</dbReference>
<dbReference type="InterPro" id="IPR008948">
    <property type="entry name" value="L-Aspartase-like"/>
</dbReference>
<dbReference type="SUPFAM" id="SSF48557">
    <property type="entry name" value="L-aspartase-like"/>
    <property type="match status" value="1"/>
</dbReference>
<accession>A0A2M7QH17</accession>
<dbReference type="Gene3D" id="1.10.275.10">
    <property type="entry name" value="Fumarase/aspartase (N-terminal domain)"/>
    <property type="match status" value="1"/>
</dbReference>
<name>A0A2M7QH17_9BACT</name>
<dbReference type="Pfam" id="PF08328">
    <property type="entry name" value="ASL_C"/>
    <property type="match status" value="1"/>
</dbReference>
<evidence type="ECO:0000256" key="2">
    <source>
        <dbReference type="ARBA" id="ARBA00004734"/>
    </source>
</evidence>
<dbReference type="EMBL" id="PFLI01000178">
    <property type="protein sequence ID" value="PIY71637.1"/>
    <property type="molecule type" value="Genomic_DNA"/>
</dbReference>
<dbReference type="Proteomes" id="UP000229401">
    <property type="component" value="Unassembled WGS sequence"/>
</dbReference>
<dbReference type="GO" id="GO:0004018">
    <property type="term" value="F:N6-(1,2-dicarboxyethyl)AMP AMP-lyase (fumarate-forming) activity"/>
    <property type="evidence" value="ECO:0007669"/>
    <property type="project" value="InterPro"/>
</dbReference>
<evidence type="ECO:0000256" key="1">
    <source>
        <dbReference type="ARBA" id="ARBA00004706"/>
    </source>
</evidence>
<evidence type="ECO:0000313" key="6">
    <source>
        <dbReference type="EMBL" id="PIY71637.1"/>
    </source>
</evidence>
<evidence type="ECO:0000259" key="5">
    <source>
        <dbReference type="Pfam" id="PF08328"/>
    </source>
</evidence>
<organism evidence="6 7">
    <name type="scientific">Candidatus Roizmanbacteria bacterium CG_4_10_14_0_8_um_filter_33_9</name>
    <dbReference type="NCBI Taxonomy" id="1974826"/>
    <lineage>
        <taxon>Bacteria</taxon>
        <taxon>Candidatus Roizmaniibacteriota</taxon>
    </lineage>
</organism>
<comment type="pathway">
    <text evidence="1">Purine metabolism; IMP biosynthesis via de novo pathway; 5-amino-1-(5-phospho-D-ribosyl)imidazole-4-carboxamide from 5-amino-1-(5-phospho-D-ribosyl)imidazole-4-carboxylate: step 2/2.</text>
</comment>
<comment type="caution">
    <text evidence="6">The sequence shown here is derived from an EMBL/GenBank/DDBJ whole genome shotgun (WGS) entry which is preliminary data.</text>
</comment>
<comment type="pathway">
    <text evidence="2">Purine metabolism; AMP biosynthesis via de novo pathway; AMP from IMP: step 2/2.</text>
</comment>
<proteinExistence type="predicted"/>
<dbReference type="InterPro" id="IPR047136">
    <property type="entry name" value="PurB_bact"/>
</dbReference>
<keyword evidence="6" id="KW-0456">Lyase</keyword>
<dbReference type="InterPro" id="IPR013539">
    <property type="entry name" value="PurB_C"/>
</dbReference>
<dbReference type="NCBIfam" id="NF006764">
    <property type="entry name" value="PRK09285.1"/>
    <property type="match status" value="1"/>
</dbReference>
<sequence>MKNSQNNYTVETAISPLDGRNRHKLNSLSRYFSENALLKNRLEIEVKYLIFLSKYGVIRKITSKEEKQLNLLSSNETSKTYKEVREIEKKTNHDVKAVEEYLKLQLQQTSMKDISEMVHFGLTSEDINNLAYAQMIEGCIKDEVLPLLTLIVENLKKDVISNSSFSMLGRTHGQPAAPTTLGKELLVYVNRLIEEIQVLYEIKLHGKLTGNTGGLNVHQLLFPQINWVEFSNKFVASLGFVSDCVTTQIEHYDSYIRLFQTLSRINNIFLGLCVDMWIYIMLGYFKQKTIRKEVGSTALPHKINPIYFEGAEGGFEIANSLFDMYARKLSKSRLQRDLSDSTVRRSFGIAFGYSILSYQSILEGLNRVEGDKDILISDLNNHYEVLSEPVQNLLRVRSIKNGYDLVKDFFRGKYITEKTYRLFIQTLPLSKKDKRLLLKLKPESYVGVSKYLE</sequence>
<dbReference type="PANTHER" id="PTHR43411">
    <property type="entry name" value="ADENYLOSUCCINATE LYASE"/>
    <property type="match status" value="1"/>
</dbReference>
<feature type="domain" description="Fumarate lyase N-terminal" evidence="4">
    <location>
        <begin position="27"/>
        <end position="310"/>
    </location>
</feature>
<dbReference type="PRINTS" id="PR00149">
    <property type="entry name" value="FUMRATELYASE"/>
</dbReference>
<reference evidence="7" key="1">
    <citation type="submission" date="2017-09" db="EMBL/GenBank/DDBJ databases">
        <title>Depth-based differentiation of microbial function through sediment-hosted aquifers and enrichment of novel symbionts in the deep terrestrial subsurface.</title>
        <authorList>
            <person name="Probst A.J."/>
            <person name="Ladd B."/>
            <person name="Jarett J.K."/>
            <person name="Geller-Mcgrath D.E."/>
            <person name="Sieber C.M.K."/>
            <person name="Emerson J.B."/>
            <person name="Anantharaman K."/>
            <person name="Thomas B.C."/>
            <person name="Malmstrom R."/>
            <person name="Stieglmeier M."/>
            <person name="Klingl A."/>
            <person name="Woyke T."/>
            <person name="Ryan C.M."/>
            <person name="Banfield J.F."/>
        </authorList>
    </citation>
    <scope>NUCLEOTIDE SEQUENCE [LARGE SCALE GENOMIC DNA]</scope>
</reference>
<dbReference type="AlphaFoldDB" id="A0A2M7QH17"/>
<dbReference type="PANTHER" id="PTHR43411:SF1">
    <property type="entry name" value="ADENYLOSUCCINATE LYASE"/>
    <property type="match status" value="1"/>
</dbReference>
<gene>
    <name evidence="6" type="ORF">COY87_05140</name>
</gene>
<feature type="domain" description="Adenylosuccinate lyase PurB C-terminal" evidence="5">
    <location>
        <begin position="332"/>
        <end position="446"/>
    </location>
</feature>
<dbReference type="InterPro" id="IPR022761">
    <property type="entry name" value="Fumarate_lyase_N"/>
</dbReference>
<protein>
    <submittedName>
        <fullName evidence="6">Adenylosuccinate lyase</fullName>
    </submittedName>
</protein>
<dbReference type="GO" id="GO:0006188">
    <property type="term" value="P:IMP biosynthetic process"/>
    <property type="evidence" value="ECO:0007669"/>
    <property type="project" value="InterPro"/>
</dbReference>
<evidence type="ECO:0000259" key="4">
    <source>
        <dbReference type="Pfam" id="PF00206"/>
    </source>
</evidence>
<dbReference type="InterPro" id="IPR000362">
    <property type="entry name" value="Fumarate_lyase_fam"/>
</dbReference>
<evidence type="ECO:0000313" key="7">
    <source>
        <dbReference type="Proteomes" id="UP000229401"/>
    </source>
</evidence>